<name>A0ABR9P4R4_9ACTN</name>
<keyword evidence="1" id="KW-0812">Transmembrane</keyword>
<keyword evidence="3" id="KW-1185">Reference proteome</keyword>
<keyword evidence="1" id="KW-0472">Membrane</keyword>
<proteinExistence type="predicted"/>
<organism evidence="2 3">
    <name type="scientific">Nocardiopsis coralli</name>
    <dbReference type="NCBI Taxonomy" id="2772213"/>
    <lineage>
        <taxon>Bacteria</taxon>
        <taxon>Bacillati</taxon>
        <taxon>Actinomycetota</taxon>
        <taxon>Actinomycetes</taxon>
        <taxon>Streptosporangiales</taxon>
        <taxon>Nocardiopsidaceae</taxon>
        <taxon>Nocardiopsis</taxon>
    </lineage>
</organism>
<sequence length="59" mass="5960">MFRPVLDVALLAAVPMLLIGVIAAYPDVPTWMLVACIGVAALLFAPVGAGRTAAPAGVK</sequence>
<evidence type="ECO:0000313" key="2">
    <source>
        <dbReference type="EMBL" id="MBE2998715.1"/>
    </source>
</evidence>
<protein>
    <submittedName>
        <fullName evidence="2">Uncharacterized protein</fullName>
    </submittedName>
</protein>
<keyword evidence="1" id="KW-1133">Transmembrane helix</keyword>
<dbReference type="Proteomes" id="UP000806528">
    <property type="component" value="Unassembled WGS sequence"/>
</dbReference>
<accession>A0ABR9P4R4</accession>
<comment type="caution">
    <text evidence="2">The sequence shown here is derived from an EMBL/GenBank/DDBJ whole genome shotgun (WGS) entry which is preliminary data.</text>
</comment>
<evidence type="ECO:0000256" key="1">
    <source>
        <dbReference type="SAM" id="Phobius"/>
    </source>
</evidence>
<feature type="transmembrane region" description="Helical" evidence="1">
    <location>
        <begin position="31"/>
        <end position="49"/>
    </location>
</feature>
<gene>
    <name evidence="2" type="ORF">IDM40_08370</name>
</gene>
<dbReference type="EMBL" id="JADBGI010000006">
    <property type="protein sequence ID" value="MBE2998715.1"/>
    <property type="molecule type" value="Genomic_DNA"/>
</dbReference>
<feature type="transmembrane region" description="Helical" evidence="1">
    <location>
        <begin position="5"/>
        <end position="25"/>
    </location>
</feature>
<dbReference type="RefSeq" id="WP_193121359.1">
    <property type="nucleotide sequence ID" value="NZ_JADBGI010000006.1"/>
</dbReference>
<evidence type="ECO:0000313" key="3">
    <source>
        <dbReference type="Proteomes" id="UP000806528"/>
    </source>
</evidence>
<reference evidence="2 3" key="1">
    <citation type="submission" date="2020-09" db="EMBL/GenBank/DDBJ databases">
        <title>Diversity and distribution of actinomycetes associated with coral in the coast of Hainan.</title>
        <authorList>
            <person name="Li F."/>
        </authorList>
    </citation>
    <scope>NUCLEOTIDE SEQUENCE [LARGE SCALE GENOMIC DNA]</scope>
    <source>
        <strain evidence="2 3">HNM0947</strain>
    </source>
</reference>